<dbReference type="PANTHER" id="PTHR32039">
    <property type="entry name" value="MAGNESIUM-CHELATASE SUBUNIT CHLI"/>
    <property type="match status" value="1"/>
</dbReference>
<reference evidence="5" key="2">
    <citation type="submission" date="2021-04" db="EMBL/GenBank/DDBJ databases">
        <authorList>
            <person name="Gilroy R."/>
        </authorList>
    </citation>
    <scope>NUCLEOTIDE SEQUENCE</scope>
    <source>
        <strain evidence="5">4376</strain>
    </source>
</reference>
<feature type="domain" description="AAA+ ATPase" evidence="4">
    <location>
        <begin position="241"/>
        <end position="372"/>
    </location>
</feature>
<dbReference type="Gene3D" id="3.30.230.10">
    <property type="match status" value="1"/>
</dbReference>
<dbReference type="InterPro" id="IPR001208">
    <property type="entry name" value="MCM_dom"/>
</dbReference>
<comment type="similarity">
    <text evidence="1">Belongs to the Mg-chelatase subunits D/I family. ComM subfamily.</text>
</comment>
<sequence>MAVGHTYSVALSGATGHIITVECDVARGLPGISVVGMGDTAVMQAKDRIRSALTNTGMAWPGSKTVMSLSPASLPKSGSGFDVAMVCAMIAAREGSDAVVDRLNRTIVIGELGLDGSVRPVPGVLPVILLAHQHGFSNVVIPADCQVEAAQAMSLADPDHPPVRVMMVQHLGQVLDWIHGGRLPELDAHSAPSRLPYGACSTVSDQSGINHLGPAGQSVPDMADVVGQAQARRAVEVTAAGGHNLLLVGPPGTGKSMLAERIPGILPPMTRKEQREAAIIHSIAGSKGDIGGIFAGRRPFIAPHHGVTQAAMIGGGSHPQPGAVSLAHHGVLFIDEVPEAKREVVDALRGPMERREVEIIRARRTVTFPAQFQLVLAANPCPCGAEFATHCRCTSTARMKYLGKLSGPVHDRIDVYTRTSTAAASLNRGSAAAAESTAVIAQRVAQARERSLHRWAGLGKTEAGDVAEFTNATVPAAQLRKHFPAEEQAMLALEGLLTSGSLSQRGADRTLRVAWTLADLDGAAKPGLEHIMNAVDYFTAGEVKIA</sequence>
<dbReference type="SUPFAM" id="SSF54211">
    <property type="entry name" value="Ribosomal protein S5 domain 2-like"/>
    <property type="match status" value="1"/>
</dbReference>
<dbReference type="PANTHER" id="PTHR32039:SF7">
    <property type="entry name" value="COMPETENCE PROTEIN COMM"/>
    <property type="match status" value="1"/>
</dbReference>
<reference evidence="5" key="1">
    <citation type="journal article" date="2021" name="PeerJ">
        <title>Extensive microbial diversity within the chicken gut microbiome revealed by metagenomics and culture.</title>
        <authorList>
            <person name="Gilroy R."/>
            <person name="Ravi A."/>
            <person name="Getino M."/>
            <person name="Pursley I."/>
            <person name="Horton D.L."/>
            <person name="Alikhan N.F."/>
            <person name="Baker D."/>
            <person name="Gharbi K."/>
            <person name="Hall N."/>
            <person name="Watson M."/>
            <person name="Adriaenssens E.M."/>
            <person name="Foster-Nyarko E."/>
            <person name="Jarju S."/>
            <person name="Secka A."/>
            <person name="Antonio M."/>
            <person name="Oren A."/>
            <person name="Chaudhuri R.R."/>
            <person name="La Ragione R."/>
            <person name="Hildebrand F."/>
            <person name="Pallen M.J."/>
        </authorList>
    </citation>
    <scope>NUCLEOTIDE SEQUENCE</scope>
    <source>
        <strain evidence="5">4376</strain>
    </source>
</reference>
<comment type="caution">
    <text evidence="5">The sequence shown here is derived from an EMBL/GenBank/DDBJ whole genome shotgun (WGS) entry which is preliminary data.</text>
</comment>
<evidence type="ECO:0000256" key="3">
    <source>
        <dbReference type="ARBA" id="ARBA00022840"/>
    </source>
</evidence>
<evidence type="ECO:0000256" key="1">
    <source>
        <dbReference type="ARBA" id="ARBA00006354"/>
    </source>
</evidence>
<dbReference type="InterPro" id="IPR025158">
    <property type="entry name" value="Mg_chelat-rel_C"/>
</dbReference>
<dbReference type="AlphaFoldDB" id="A0A9D1S0X7"/>
<protein>
    <submittedName>
        <fullName evidence="5">YifB family Mg chelatase-like AAA ATPase</fullName>
    </submittedName>
</protein>
<evidence type="ECO:0000313" key="6">
    <source>
        <dbReference type="Proteomes" id="UP000824189"/>
    </source>
</evidence>
<dbReference type="Pfam" id="PF13335">
    <property type="entry name" value="Mg_chelatase_C"/>
    <property type="match status" value="1"/>
</dbReference>
<proteinExistence type="inferred from homology"/>
<dbReference type="InterPro" id="IPR014721">
    <property type="entry name" value="Ribsml_uS5_D2-typ_fold_subgr"/>
</dbReference>
<keyword evidence="2" id="KW-0547">Nucleotide-binding</keyword>
<dbReference type="InterPro" id="IPR020568">
    <property type="entry name" value="Ribosomal_Su5_D2-typ_SF"/>
</dbReference>
<dbReference type="InterPro" id="IPR027417">
    <property type="entry name" value="P-loop_NTPase"/>
</dbReference>
<dbReference type="GO" id="GO:0003677">
    <property type="term" value="F:DNA binding"/>
    <property type="evidence" value="ECO:0007669"/>
    <property type="project" value="InterPro"/>
</dbReference>
<gene>
    <name evidence="5" type="ORF">H9867_07195</name>
</gene>
<organism evidence="5 6">
    <name type="scientific">Candidatus Corynebacterium gallistercoris</name>
    <dbReference type="NCBI Taxonomy" id="2838530"/>
    <lineage>
        <taxon>Bacteria</taxon>
        <taxon>Bacillati</taxon>
        <taxon>Actinomycetota</taxon>
        <taxon>Actinomycetes</taxon>
        <taxon>Mycobacteriales</taxon>
        <taxon>Corynebacteriaceae</taxon>
        <taxon>Corynebacterium</taxon>
    </lineage>
</organism>
<dbReference type="Pfam" id="PF13541">
    <property type="entry name" value="ChlI"/>
    <property type="match status" value="1"/>
</dbReference>
<dbReference type="PRINTS" id="PR01657">
    <property type="entry name" value="MCMFAMILY"/>
</dbReference>
<dbReference type="SUPFAM" id="SSF52540">
    <property type="entry name" value="P-loop containing nucleoside triphosphate hydrolases"/>
    <property type="match status" value="1"/>
</dbReference>
<name>A0A9D1S0X7_9CORY</name>
<dbReference type="SMART" id="SM00382">
    <property type="entry name" value="AAA"/>
    <property type="match status" value="1"/>
</dbReference>
<dbReference type="InterPro" id="IPR003593">
    <property type="entry name" value="AAA+_ATPase"/>
</dbReference>
<dbReference type="Proteomes" id="UP000824189">
    <property type="component" value="Unassembled WGS sequence"/>
</dbReference>
<evidence type="ECO:0000313" key="5">
    <source>
        <dbReference type="EMBL" id="HIW96251.1"/>
    </source>
</evidence>
<dbReference type="InterPro" id="IPR004482">
    <property type="entry name" value="Mg_chelat-rel"/>
</dbReference>
<dbReference type="NCBIfam" id="TIGR00368">
    <property type="entry name" value="YifB family Mg chelatase-like AAA ATPase"/>
    <property type="match status" value="1"/>
</dbReference>
<accession>A0A9D1S0X7</accession>
<dbReference type="Pfam" id="PF01078">
    <property type="entry name" value="Mg_chelatase"/>
    <property type="match status" value="1"/>
</dbReference>
<keyword evidence="3" id="KW-0067">ATP-binding</keyword>
<evidence type="ECO:0000259" key="4">
    <source>
        <dbReference type="SMART" id="SM00382"/>
    </source>
</evidence>
<dbReference type="InterPro" id="IPR000523">
    <property type="entry name" value="Mg_chelatse_chII-like_cat_dom"/>
</dbReference>
<dbReference type="Gene3D" id="3.40.50.300">
    <property type="entry name" value="P-loop containing nucleotide triphosphate hydrolases"/>
    <property type="match status" value="1"/>
</dbReference>
<dbReference type="EMBL" id="DXFZ01000088">
    <property type="protein sequence ID" value="HIW96251.1"/>
    <property type="molecule type" value="Genomic_DNA"/>
</dbReference>
<dbReference type="InterPro" id="IPR045006">
    <property type="entry name" value="CHLI-like"/>
</dbReference>
<dbReference type="GO" id="GO:0005524">
    <property type="term" value="F:ATP binding"/>
    <property type="evidence" value="ECO:0007669"/>
    <property type="project" value="UniProtKB-KW"/>
</dbReference>
<evidence type="ECO:0000256" key="2">
    <source>
        <dbReference type="ARBA" id="ARBA00022741"/>
    </source>
</evidence>